<dbReference type="RefSeq" id="WP_227408666.1">
    <property type="nucleotide sequence ID" value="NZ_JAJDKQ010000040.1"/>
</dbReference>
<feature type="transmembrane region" description="Helical" evidence="1">
    <location>
        <begin position="141"/>
        <end position="159"/>
    </location>
</feature>
<feature type="transmembrane region" description="Helical" evidence="1">
    <location>
        <begin position="69"/>
        <end position="86"/>
    </location>
</feature>
<sequence>MKKSIFILDICIFGLSITALLIAFFKNLSNVNFLIGAGLISLMGVAQTRMAVITNLSKDNPKVKTMRRMNRLTVILAVALYFVPLIDNDFIVNIPTSFIFVVTIMLFTGNVSTKLPLNKYMGLRLPWTTADEKTWKIANRLLGYITFPLVFIMLILYFITEQSELVLFIGLVIWVGIPTIYSFIKQKKQIRRVNYD</sequence>
<reference evidence="2" key="1">
    <citation type="submission" date="2021-10" db="EMBL/GenBank/DDBJ databases">
        <title>Collection of gut derived symbiotic bacterial strains cultured from healthy donors.</title>
        <authorList>
            <person name="Lin H."/>
            <person name="Littmann E."/>
            <person name="Kohout C."/>
            <person name="Pamer E.G."/>
        </authorList>
    </citation>
    <scope>NUCLEOTIDE SEQUENCE</scope>
    <source>
        <strain evidence="2">DFI.5.2</strain>
    </source>
</reference>
<feature type="transmembrane region" description="Helical" evidence="1">
    <location>
        <begin position="165"/>
        <end position="184"/>
    </location>
</feature>
<dbReference type="Pfam" id="PF13630">
    <property type="entry name" value="SdpI"/>
    <property type="match status" value="1"/>
</dbReference>
<dbReference type="EMBL" id="JAJDKQ010000040">
    <property type="protein sequence ID" value="MCB8563028.1"/>
    <property type="molecule type" value="Genomic_DNA"/>
</dbReference>
<proteinExistence type="predicted"/>
<evidence type="ECO:0000313" key="2">
    <source>
        <dbReference type="EMBL" id="MCB8563028.1"/>
    </source>
</evidence>
<gene>
    <name evidence="2" type="ORF">LJD74_13630</name>
</gene>
<protein>
    <submittedName>
        <fullName evidence="2">SdpI family protein</fullName>
    </submittedName>
</protein>
<evidence type="ECO:0000256" key="1">
    <source>
        <dbReference type="SAM" id="Phobius"/>
    </source>
</evidence>
<accession>A0AAW4VN31</accession>
<organism evidence="2 3">
    <name type="scientific">Faecalibacillus intestinalis</name>
    <dbReference type="NCBI Taxonomy" id="1982626"/>
    <lineage>
        <taxon>Bacteria</taxon>
        <taxon>Bacillati</taxon>
        <taxon>Bacillota</taxon>
        <taxon>Erysipelotrichia</taxon>
        <taxon>Erysipelotrichales</taxon>
        <taxon>Coprobacillaceae</taxon>
        <taxon>Faecalibacillus</taxon>
    </lineage>
</organism>
<dbReference type="AlphaFoldDB" id="A0AAW4VN31"/>
<dbReference type="InterPro" id="IPR025962">
    <property type="entry name" value="SdpI/YhfL"/>
</dbReference>
<dbReference type="Proteomes" id="UP001197827">
    <property type="component" value="Unassembled WGS sequence"/>
</dbReference>
<evidence type="ECO:0000313" key="3">
    <source>
        <dbReference type="Proteomes" id="UP001197827"/>
    </source>
</evidence>
<keyword evidence="1" id="KW-1133">Transmembrane helix</keyword>
<keyword evidence="1" id="KW-0812">Transmembrane</keyword>
<name>A0AAW4VN31_9FIRM</name>
<keyword evidence="1" id="KW-0472">Membrane</keyword>
<feature type="transmembrane region" description="Helical" evidence="1">
    <location>
        <begin position="5"/>
        <end position="25"/>
    </location>
</feature>
<comment type="caution">
    <text evidence="2">The sequence shown here is derived from an EMBL/GenBank/DDBJ whole genome shotgun (WGS) entry which is preliminary data.</text>
</comment>
<feature type="transmembrane region" description="Helical" evidence="1">
    <location>
        <begin position="92"/>
        <end position="111"/>
    </location>
</feature>
<feature type="transmembrane region" description="Helical" evidence="1">
    <location>
        <begin position="31"/>
        <end position="48"/>
    </location>
</feature>